<reference evidence="3" key="1">
    <citation type="submission" date="2017-02" db="EMBL/GenBank/DDBJ databases">
        <authorList>
            <person name="Regsiter A."/>
            <person name="William W."/>
        </authorList>
    </citation>
    <scope>NUCLEOTIDE SEQUENCE</scope>
    <source>
        <strain evidence="3">BdmA 4</strain>
    </source>
</reference>
<dbReference type="Pfam" id="PF13560">
    <property type="entry name" value="HTH_31"/>
    <property type="match status" value="1"/>
</dbReference>
<dbReference type="GO" id="GO:0003677">
    <property type="term" value="F:DNA binding"/>
    <property type="evidence" value="ECO:0007669"/>
    <property type="project" value="InterPro"/>
</dbReference>
<dbReference type="CDD" id="cd00093">
    <property type="entry name" value="HTH_XRE"/>
    <property type="match status" value="1"/>
</dbReference>
<dbReference type="Gene3D" id="1.10.260.40">
    <property type="entry name" value="lambda repressor-like DNA-binding domains"/>
    <property type="match status" value="1"/>
</dbReference>
<feature type="domain" description="HTH cro/C1-type" evidence="2">
    <location>
        <begin position="20"/>
        <end position="72"/>
    </location>
</feature>
<dbReference type="SMART" id="SM00530">
    <property type="entry name" value="HTH_XRE"/>
    <property type="match status" value="1"/>
</dbReference>
<evidence type="ECO:0000259" key="2">
    <source>
        <dbReference type="PROSITE" id="PS50943"/>
    </source>
</evidence>
<dbReference type="SUPFAM" id="SSF47413">
    <property type="entry name" value="lambda repressor-like DNA-binding domains"/>
    <property type="match status" value="1"/>
</dbReference>
<dbReference type="AlphaFoldDB" id="A0A3P3XQ81"/>
<dbReference type="PROSITE" id="PS50943">
    <property type="entry name" value="HTH_CROC1"/>
    <property type="match status" value="1"/>
</dbReference>
<dbReference type="EMBL" id="FWDO01000004">
    <property type="protein sequence ID" value="SLM18394.1"/>
    <property type="molecule type" value="Genomic_DNA"/>
</dbReference>
<evidence type="ECO:0000313" key="3">
    <source>
        <dbReference type="EMBL" id="SLM18394.1"/>
    </source>
</evidence>
<dbReference type="InterPro" id="IPR001387">
    <property type="entry name" value="Cro/C1-type_HTH"/>
</dbReference>
<sequence length="119" mass="13002">MKLNNALTDVTVLEELGRRLARARIAASLTQADLADRASVGKRTVERIEAGGSVQLVSLIRVLRALDLLETLDVMTPDEGPGPMEMLERQGKVRRRVSSSRKAGVPGPTATPWVWGDER</sequence>
<name>A0A3P3XQ81_9SPIR</name>
<feature type="region of interest" description="Disordered" evidence="1">
    <location>
        <begin position="77"/>
        <end position="119"/>
    </location>
</feature>
<proteinExistence type="predicted"/>
<gene>
    <name evidence="3" type="ORF">SPIRO4BDMA_40966</name>
</gene>
<accession>A0A3P3XQ81</accession>
<protein>
    <submittedName>
        <fullName evidence="3">Helix-turn-helix domain protein</fullName>
    </submittedName>
</protein>
<evidence type="ECO:0000256" key="1">
    <source>
        <dbReference type="SAM" id="MobiDB-lite"/>
    </source>
</evidence>
<organism evidence="3">
    <name type="scientific">uncultured spirochete</name>
    <dbReference type="NCBI Taxonomy" id="156406"/>
    <lineage>
        <taxon>Bacteria</taxon>
        <taxon>Pseudomonadati</taxon>
        <taxon>Spirochaetota</taxon>
        <taxon>Spirochaetia</taxon>
        <taxon>Spirochaetales</taxon>
        <taxon>environmental samples</taxon>
    </lineage>
</organism>
<dbReference type="InterPro" id="IPR010982">
    <property type="entry name" value="Lambda_DNA-bd_dom_sf"/>
</dbReference>